<keyword evidence="5 9" id="KW-0812">Transmembrane</keyword>
<sequence length="657" mass="67101">MTVLAERSSPDSPPNTSRRNRLLHGRPGDPRWVRPALFALLVVSAVLYLWDLSASGWANAFYSAAAQAGGESWKAWFFGSSDPSNAITVDKTPAALWVMGLFVRVFGLSSWSVLVPQALMGIGSVYGIYATVRRVSGPGAGLLAGLVLAATPVAALMFRFNNPDALLVLLLIIAAYCTVRAVEKPGPKWLVLAGIAVGFGFLAKMLQAYLVLPAFAIAYLIAAPTGIGKRLLHLLAAQAAVIVSTGWYIAVVELWPASSRPFIGGSQTNSILELAFGYNGFGRITGDEVGSLGGAQSSGSWARLFGSEMAGGIAWLLPAAVLALAALIWLTWRAPRTDPTRASAVIWGGWLLITGGVFSYMSGIIHPYYTVALAPAVAALVGMGAARLWRLRANPIAAGLLSSGVALTGLTGFLLLDRETDFVPWLKYLALMVALLAAAAILVADRLPRPVTRGVAVVALVASLAGSGAYTIATAATSHSGAIPAAGPSGSGFGGGGGGPRGGFGGGQNGGPGGQTGGQGGMPTGGQGGGPGGGMGSLLNTTTPSDALVALLQKDSESYTWAAATVGSNPAASYQLAADVPVMAVGGFNGTDPAPTLAQFQELVKEKKIHYFVGTGTGGSMGGSTSGSDDAERIAEWVAANYTATTVGGTTVYDLTS</sequence>
<dbReference type="Proteomes" id="UP000319769">
    <property type="component" value="Unassembled WGS sequence"/>
</dbReference>
<evidence type="ECO:0000259" key="11">
    <source>
        <dbReference type="Pfam" id="PF24878"/>
    </source>
</evidence>
<feature type="transmembrane region" description="Helical" evidence="9">
    <location>
        <begin position="313"/>
        <end position="332"/>
    </location>
</feature>
<evidence type="ECO:0000256" key="3">
    <source>
        <dbReference type="ARBA" id="ARBA00022676"/>
    </source>
</evidence>
<feature type="domain" description="Putative mannosyltransferase YkcA/B-like C-terminal" evidence="11">
    <location>
        <begin position="548"/>
        <end position="641"/>
    </location>
</feature>
<dbReference type="GO" id="GO:0005886">
    <property type="term" value="C:plasma membrane"/>
    <property type="evidence" value="ECO:0007669"/>
    <property type="project" value="UniProtKB-SubCell"/>
</dbReference>
<keyword evidence="3" id="KW-0328">Glycosyltransferase</keyword>
<dbReference type="GO" id="GO:0010041">
    <property type="term" value="P:response to iron(III) ion"/>
    <property type="evidence" value="ECO:0007669"/>
    <property type="project" value="TreeGrafter"/>
</dbReference>
<dbReference type="InterPro" id="IPR050297">
    <property type="entry name" value="LipidA_mod_glycosyltrf_83"/>
</dbReference>
<keyword evidence="13" id="KW-1185">Reference proteome</keyword>
<evidence type="ECO:0000256" key="7">
    <source>
        <dbReference type="ARBA" id="ARBA00023136"/>
    </source>
</evidence>
<dbReference type="InterPro" id="IPR056785">
    <property type="entry name" value="YkcA/B-like_C"/>
</dbReference>
<organism evidence="12 13">
    <name type="scientific">Amycolatopsis acidicola</name>
    <dbReference type="NCBI Taxonomy" id="2596893"/>
    <lineage>
        <taxon>Bacteria</taxon>
        <taxon>Bacillati</taxon>
        <taxon>Actinomycetota</taxon>
        <taxon>Actinomycetes</taxon>
        <taxon>Pseudonocardiales</taxon>
        <taxon>Pseudonocardiaceae</taxon>
        <taxon>Amycolatopsis</taxon>
    </lineage>
</organism>
<keyword evidence="2" id="KW-1003">Cell membrane</keyword>
<dbReference type="GO" id="GO:0009103">
    <property type="term" value="P:lipopolysaccharide biosynthetic process"/>
    <property type="evidence" value="ECO:0007669"/>
    <property type="project" value="UniProtKB-ARBA"/>
</dbReference>
<feature type="transmembrane region" description="Helical" evidence="9">
    <location>
        <begin position="94"/>
        <end position="119"/>
    </location>
</feature>
<dbReference type="PANTHER" id="PTHR33908:SF3">
    <property type="entry name" value="UNDECAPRENYL PHOSPHATE-ALPHA-4-AMINO-4-DEOXY-L-ARABINOSE ARABINOSYL TRANSFERASE"/>
    <property type="match status" value="1"/>
</dbReference>
<protein>
    <submittedName>
        <fullName evidence="12">Glycosyltransferase family 39 protein</fullName>
    </submittedName>
</protein>
<dbReference type="GO" id="GO:0016763">
    <property type="term" value="F:pentosyltransferase activity"/>
    <property type="evidence" value="ECO:0007669"/>
    <property type="project" value="TreeGrafter"/>
</dbReference>
<feature type="domain" description="Glycosyltransferase RgtA/B/C/D-like" evidence="10">
    <location>
        <begin position="90"/>
        <end position="247"/>
    </location>
</feature>
<evidence type="ECO:0000256" key="1">
    <source>
        <dbReference type="ARBA" id="ARBA00004651"/>
    </source>
</evidence>
<evidence type="ECO:0000313" key="12">
    <source>
        <dbReference type="EMBL" id="KAA9153619.1"/>
    </source>
</evidence>
<feature type="compositionally biased region" description="Gly residues" evidence="8">
    <location>
        <begin position="489"/>
        <end position="536"/>
    </location>
</feature>
<feature type="transmembrane region" description="Helical" evidence="9">
    <location>
        <begin position="396"/>
        <end position="416"/>
    </location>
</feature>
<evidence type="ECO:0000256" key="9">
    <source>
        <dbReference type="SAM" id="Phobius"/>
    </source>
</evidence>
<dbReference type="RefSeq" id="WP_144750112.1">
    <property type="nucleotide sequence ID" value="NZ_VMNW02000074.1"/>
</dbReference>
<dbReference type="PANTHER" id="PTHR33908">
    <property type="entry name" value="MANNOSYLTRANSFERASE YKCB-RELATED"/>
    <property type="match status" value="1"/>
</dbReference>
<evidence type="ECO:0000256" key="6">
    <source>
        <dbReference type="ARBA" id="ARBA00022989"/>
    </source>
</evidence>
<feature type="transmembrane region" description="Helical" evidence="9">
    <location>
        <begin position="32"/>
        <end position="50"/>
    </location>
</feature>
<dbReference type="Pfam" id="PF13231">
    <property type="entry name" value="PMT_2"/>
    <property type="match status" value="1"/>
</dbReference>
<feature type="transmembrane region" description="Helical" evidence="9">
    <location>
        <begin position="165"/>
        <end position="183"/>
    </location>
</feature>
<reference evidence="12" key="1">
    <citation type="submission" date="2019-09" db="EMBL/GenBank/DDBJ databases">
        <authorList>
            <person name="Teo W.F.A."/>
            <person name="Duangmal K."/>
        </authorList>
    </citation>
    <scope>NUCLEOTIDE SEQUENCE [LARGE SCALE GENOMIC DNA]</scope>
    <source>
        <strain evidence="12">K81G1</strain>
    </source>
</reference>
<accession>A0A5N0UWT9</accession>
<evidence type="ECO:0000313" key="13">
    <source>
        <dbReference type="Proteomes" id="UP000319769"/>
    </source>
</evidence>
<feature type="transmembrane region" description="Helical" evidence="9">
    <location>
        <begin position="231"/>
        <end position="250"/>
    </location>
</feature>
<keyword evidence="6 9" id="KW-1133">Transmembrane helix</keyword>
<feature type="region of interest" description="Disordered" evidence="8">
    <location>
        <begin position="1"/>
        <end position="24"/>
    </location>
</feature>
<feature type="region of interest" description="Disordered" evidence="8">
    <location>
        <begin position="487"/>
        <end position="540"/>
    </location>
</feature>
<evidence type="ECO:0000256" key="4">
    <source>
        <dbReference type="ARBA" id="ARBA00022679"/>
    </source>
</evidence>
<evidence type="ECO:0000256" key="8">
    <source>
        <dbReference type="SAM" id="MobiDB-lite"/>
    </source>
</evidence>
<feature type="transmembrane region" description="Helical" evidence="9">
    <location>
        <begin position="344"/>
        <end position="362"/>
    </location>
</feature>
<gene>
    <name evidence="12" type="ORF">FPZ12_034130</name>
</gene>
<dbReference type="AlphaFoldDB" id="A0A5N0UWT9"/>
<feature type="transmembrane region" description="Helical" evidence="9">
    <location>
        <begin position="139"/>
        <end position="158"/>
    </location>
</feature>
<dbReference type="OrthoDB" id="5241882at2"/>
<dbReference type="Pfam" id="PF24878">
    <property type="entry name" value="YkcB_C"/>
    <property type="match status" value="1"/>
</dbReference>
<comment type="subcellular location">
    <subcellularLocation>
        <location evidence="1">Cell membrane</location>
        <topology evidence="1">Multi-pass membrane protein</topology>
    </subcellularLocation>
</comment>
<feature type="transmembrane region" description="Helical" evidence="9">
    <location>
        <begin position="368"/>
        <end position="389"/>
    </location>
</feature>
<name>A0A5N0UWT9_9PSEU</name>
<evidence type="ECO:0000256" key="2">
    <source>
        <dbReference type="ARBA" id="ARBA00022475"/>
    </source>
</evidence>
<comment type="caution">
    <text evidence="12">The sequence shown here is derived from an EMBL/GenBank/DDBJ whole genome shotgun (WGS) entry which is preliminary data.</text>
</comment>
<evidence type="ECO:0000256" key="5">
    <source>
        <dbReference type="ARBA" id="ARBA00022692"/>
    </source>
</evidence>
<evidence type="ECO:0000259" key="10">
    <source>
        <dbReference type="Pfam" id="PF13231"/>
    </source>
</evidence>
<keyword evidence="4" id="KW-0808">Transferase</keyword>
<dbReference type="EMBL" id="VMNW02000074">
    <property type="protein sequence ID" value="KAA9153619.1"/>
    <property type="molecule type" value="Genomic_DNA"/>
</dbReference>
<keyword evidence="7 9" id="KW-0472">Membrane</keyword>
<dbReference type="InterPro" id="IPR038731">
    <property type="entry name" value="RgtA/B/C-like"/>
</dbReference>
<feature type="transmembrane region" description="Helical" evidence="9">
    <location>
        <begin position="455"/>
        <end position="473"/>
    </location>
</feature>
<feature type="transmembrane region" description="Helical" evidence="9">
    <location>
        <begin position="189"/>
        <end position="222"/>
    </location>
</feature>
<feature type="transmembrane region" description="Helical" evidence="9">
    <location>
        <begin position="422"/>
        <end position="443"/>
    </location>
</feature>
<proteinExistence type="predicted"/>